<sequence>MPPGFAVEPDAGSDDEGVYSSSRPGCADFVRLSNSAAAPGATGSSAAAFSAGQDGPYINEEIDALGSANKVAALLHRLKSAVASCPSVKVSTPGEGSSVMQVRAVSPPDAGRGAVAVRLTASSGSLEGVEVTTVRTGVGDVVVSIDFLGAFPEDIDGATQDAVAKAGDALGISTAGTT</sequence>
<name>A0A0K1JKX9_9MICO</name>
<organism evidence="2 3">
    <name type="scientific">Luteipulveratus mongoliensis</name>
    <dbReference type="NCBI Taxonomy" id="571913"/>
    <lineage>
        <taxon>Bacteria</taxon>
        <taxon>Bacillati</taxon>
        <taxon>Actinomycetota</taxon>
        <taxon>Actinomycetes</taxon>
        <taxon>Micrococcales</taxon>
        <taxon>Dermacoccaceae</taxon>
        <taxon>Luteipulveratus</taxon>
    </lineage>
</organism>
<evidence type="ECO:0000256" key="1">
    <source>
        <dbReference type="SAM" id="MobiDB-lite"/>
    </source>
</evidence>
<reference evidence="2 3" key="1">
    <citation type="submission" date="2015-03" db="EMBL/GenBank/DDBJ databases">
        <title>Luteipulveratus halotolerans sp. nov., a novel actinobacterium (Dermacoccaceae) from Sarawak, Malaysia.</title>
        <authorList>
            <person name="Juboi H."/>
            <person name="Basik A."/>
            <person name="Shamsul S.S."/>
            <person name="Arnold P."/>
            <person name="Schmitt E.K."/>
            <person name="Sanglier J.-J."/>
            <person name="Yeo T."/>
        </authorList>
    </citation>
    <scope>NUCLEOTIDE SEQUENCE [LARGE SCALE GENOMIC DNA]</scope>
    <source>
        <strain evidence="2 3">MN07-A0370</strain>
    </source>
</reference>
<dbReference type="STRING" id="571913.VV02_18460"/>
<dbReference type="RefSeq" id="WP_052593850.1">
    <property type="nucleotide sequence ID" value="NZ_CP011112.1"/>
</dbReference>
<evidence type="ECO:0000313" key="3">
    <source>
        <dbReference type="Proteomes" id="UP000066480"/>
    </source>
</evidence>
<dbReference type="OrthoDB" id="3828372at2"/>
<protein>
    <recommendedName>
        <fullName evidence="4">PknH-like extracellular domain-containing protein</fullName>
    </recommendedName>
</protein>
<evidence type="ECO:0000313" key="2">
    <source>
        <dbReference type="EMBL" id="AKU17371.1"/>
    </source>
</evidence>
<keyword evidence="3" id="KW-1185">Reference proteome</keyword>
<dbReference type="AlphaFoldDB" id="A0A0K1JKX9"/>
<proteinExistence type="predicted"/>
<dbReference type="Proteomes" id="UP000066480">
    <property type="component" value="Chromosome"/>
</dbReference>
<accession>A0A0K1JKX9</accession>
<gene>
    <name evidence="2" type="ORF">VV02_18460</name>
</gene>
<feature type="region of interest" description="Disordered" evidence="1">
    <location>
        <begin position="1"/>
        <end position="21"/>
    </location>
</feature>
<dbReference type="KEGG" id="lmoi:VV02_18460"/>
<dbReference type="EMBL" id="CP011112">
    <property type="protein sequence ID" value="AKU17371.1"/>
    <property type="molecule type" value="Genomic_DNA"/>
</dbReference>
<evidence type="ECO:0008006" key="4">
    <source>
        <dbReference type="Google" id="ProtNLM"/>
    </source>
</evidence>